<evidence type="ECO:0000313" key="1">
    <source>
        <dbReference type="EMBL" id="KAF9467625.1"/>
    </source>
</evidence>
<dbReference type="EMBL" id="MU150236">
    <property type="protein sequence ID" value="KAF9467625.1"/>
    <property type="molecule type" value="Genomic_DNA"/>
</dbReference>
<evidence type="ECO:0008006" key="3">
    <source>
        <dbReference type="Google" id="ProtNLM"/>
    </source>
</evidence>
<gene>
    <name evidence="1" type="ORF">BDZ94DRAFT_1248577</name>
</gene>
<organism evidence="1 2">
    <name type="scientific">Collybia nuda</name>
    <dbReference type="NCBI Taxonomy" id="64659"/>
    <lineage>
        <taxon>Eukaryota</taxon>
        <taxon>Fungi</taxon>
        <taxon>Dikarya</taxon>
        <taxon>Basidiomycota</taxon>
        <taxon>Agaricomycotina</taxon>
        <taxon>Agaricomycetes</taxon>
        <taxon>Agaricomycetidae</taxon>
        <taxon>Agaricales</taxon>
        <taxon>Tricholomatineae</taxon>
        <taxon>Clitocybaceae</taxon>
        <taxon>Collybia</taxon>
    </lineage>
</organism>
<dbReference type="Proteomes" id="UP000807353">
    <property type="component" value="Unassembled WGS sequence"/>
</dbReference>
<protein>
    <recommendedName>
        <fullName evidence="3">F-box domain-containing protein</fullName>
    </recommendedName>
</protein>
<sequence length="458" mass="51665">MGSCDLAIDSMIEDFSKLALDDFKIIPPMLRLPSDILYQLFLSSAPSDPIENVLETVRLSHVCSGWRSIILQAPLLWTYVNMYMTSSGVEHSAVMTSFFRRSKNLPLTFHLFADIDVDRRRREELGRIISPHTSRFRALYIMVDPLVSLQSPLDAIISFPMPLLCHFDLAVQNQQRCTVFMEPRPQSSNAYFIVPDSPTPYLDWTVRGYNLTTLSLKYLDLLPADLLPILMMTQKSLIHLELYNDYMVGVPARLPYITLPNLISFRVGYRRPAVVAHLVKLLILPKLASLTVHDFGSCPDSTTPRRMQDTFFKVVPNKDATELLTAMCPFGSVGNLKLLGVTCPSTPLPGLLQPLQYLFQAVKSLSLVLCDADFLDALVEATVVASPTLLENLSELTITSEDYPLVLNYLSLRASRGLPRLKLLSVNPRMAVLRHFYADYAEGLRVVGRRKQRVNKDI</sequence>
<accession>A0A9P5YFA9</accession>
<dbReference type="OrthoDB" id="2994615at2759"/>
<name>A0A9P5YFA9_9AGAR</name>
<evidence type="ECO:0000313" key="2">
    <source>
        <dbReference type="Proteomes" id="UP000807353"/>
    </source>
</evidence>
<keyword evidence="2" id="KW-1185">Reference proteome</keyword>
<dbReference type="AlphaFoldDB" id="A0A9P5YFA9"/>
<comment type="caution">
    <text evidence="1">The sequence shown here is derived from an EMBL/GenBank/DDBJ whole genome shotgun (WGS) entry which is preliminary data.</text>
</comment>
<proteinExistence type="predicted"/>
<reference evidence="1" key="1">
    <citation type="submission" date="2020-11" db="EMBL/GenBank/DDBJ databases">
        <authorList>
            <consortium name="DOE Joint Genome Institute"/>
            <person name="Ahrendt S."/>
            <person name="Riley R."/>
            <person name="Andreopoulos W."/>
            <person name="Labutti K."/>
            <person name="Pangilinan J."/>
            <person name="Ruiz-Duenas F.J."/>
            <person name="Barrasa J.M."/>
            <person name="Sanchez-Garcia M."/>
            <person name="Camarero S."/>
            <person name="Miyauchi S."/>
            <person name="Serrano A."/>
            <person name="Linde D."/>
            <person name="Babiker R."/>
            <person name="Drula E."/>
            <person name="Ayuso-Fernandez I."/>
            <person name="Pacheco R."/>
            <person name="Padilla G."/>
            <person name="Ferreira P."/>
            <person name="Barriuso J."/>
            <person name="Kellner H."/>
            <person name="Castanera R."/>
            <person name="Alfaro M."/>
            <person name="Ramirez L."/>
            <person name="Pisabarro A.G."/>
            <person name="Kuo A."/>
            <person name="Tritt A."/>
            <person name="Lipzen A."/>
            <person name="He G."/>
            <person name="Yan M."/>
            <person name="Ng V."/>
            <person name="Cullen D."/>
            <person name="Martin F."/>
            <person name="Rosso M.-N."/>
            <person name="Henrissat B."/>
            <person name="Hibbett D."/>
            <person name="Martinez A.T."/>
            <person name="Grigoriev I.V."/>
        </authorList>
    </citation>
    <scope>NUCLEOTIDE SEQUENCE</scope>
    <source>
        <strain evidence="1">CBS 247.69</strain>
    </source>
</reference>